<dbReference type="Proteomes" id="UP000006564">
    <property type="component" value="Chromosome 1"/>
</dbReference>
<organism evidence="1 2">
    <name type="scientific">Aspergillus oryzae (strain ATCC 42149 / RIB 40)</name>
    <name type="common">Yellow koji mold</name>
    <dbReference type="NCBI Taxonomy" id="510516"/>
    <lineage>
        <taxon>Eukaryota</taxon>
        <taxon>Fungi</taxon>
        <taxon>Dikarya</taxon>
        <taxon>Ascomycota</taxon>
        <taxon>Pezizomycotina</taxon>
        <taxon>Eurotiomycetes</taxon>
        <taxon>Eurotiomycetidae</taxon>
        <taxon>Eurotiales</taxon>
        <taxon>Aspergillaceae</taxon>
        <taxon>Aspergillus</taxon>
        <taxon>Aspergillus subgen. Circumdati</taxon>
    </lineage>
</organism>
<dbReference type="AlphaFoldDB" id="Q2UTF8"/>
<sequence length="288" mass="31037">MQEGRTVSQPPQMSYTASQTLQGDWGSSVAGRLAGDLTAAAVSASLIAPTVTIIDRALVERAASDRPLLQSLRSYTVAALKRPGAFVFSRPFGLVWTLYGATYAVANGTETISKEICPARVDPITFATTFIVNVPLGVWKDIRFAQLFGTQIQSSAKEALRVSSRIVSKAATATFLLRDGVTIFGSFTLASWCSSVIPDSLASQPSTKTIITQIAVPVLSQVVATPLHLLGLDLYNRQSGVTWSDRIATIRKHLPSATVIRCVRIIPAFGFGCLTNIGLREFFHEQCD</sequence>
<dbReference type="RefSeq" id="XP_001817159.3">
    <property type="nucleotide sequence ID" value="XM_001817107.3"/>
</dbReference>
<dbReference type="PANTHER" id="PTHR37845">
    <property type="entry name" value="SEQUENCE ORPHAN"/>
    <property type="match status" value="1"/>
</dbReference>
<protein>
    <submittedName>
        <fullName evidence="1">DNA, SC005</fullName>
    </submittedName>
</protein>
<accession>Q2UTF8</accession>
<dbReference type="GO" id="GO:0005739">
    <property type="term" value="C:mitochondrion"/>
    <property type="evidence" value="ECO:0007669"/>
    <property type="project" value="TreeGrafter"/>
</dbReference>
<evidence type="ECO:0000313" key="1">
    <source>
        <dbReference type="EMBL" id="BAE55157.1"/>
    </source>
</evidence>
<dbReference type="EMBL" id="AP007151">
    <property type="protein sequence ID" value="BAE55157.1"/>
    <property type="molecule type" value="Genomic_DNA"/>
</dbReference>
<dbReference type="PANTHER" id="PTHR37845:SF1">
    <property type="entry name" value="SEQUENCE ORPHAN"/>
    <property type="match status" value="1"/>
</dbReference>
<dbReference type="InterPro" id="IPR038781">
    <property type="entry name" value="C365.16-ike"/>
</dbReference>
<dbReference type="HOGENOM" id="CLU_054095_2_1_1"/>
<dbReference type="KEGG" id="aor:AO090005000036"/>
<dbReference type="GeneID" id="5989104"/>
<gene>
    <name evidence="1" type="ORF">AO090005000036</name>
</gene>
<dbReference type="OMA" id="IGCLTNM"/>
<proteinExistence type="predicted"/>
<name>Q2UTF8_ASPOR</name>
<keyword evidence="2" id="KW-1185">Reference proteome</keyword>
<reference evidence="1 2" key="1">
    <citation type="journal article" date="2005" name="Nature">
        <title>Genome sequencing and analysis of Aspergillus oryzae.</title>
        <authorList>
            <person name="Machida M."/>
            <person name="Asai K."/>
            <person name="Sano M."/>
            <person name="Tanaka T."/>
            <person name="Kumagai T."/>
            <person name="Terai G."/>
            <person name="Kusumoto K."/>
            <person name="Arima T."/>
            <person name="Akita O."/>
            <person name="Kashiwagi Y."/>
            <person name="Abe K."/>
            <person name="Gomi K."/>
            <person name="Horiuchi H."/>
            <person name="Kitamoto K."/>
            <person name="Kobayashi T."/>
            <person name="Takeuchi M."/>
            <person name="Denning D.W."/>
            <person name="Galagan J.E."/>
            <person name="Nierman W.C."/>
            <person name="Yu J."/>
            <person name="Archer D.B."/>
            <person name="Bennett J.W."/>
            <person name="Bhatnagar D."/>
            <person name="Cleveland T.E."/>
            <person name="Fedorova N.D."/>
            <person name="Gotoh O."/>
            <person name="Horikawa H."/>
            <person name="Hosoyama A."/>
            <person name="Ichinomiya M."/>
            <person name="Igarashi R."/>
            <person name="Iwashita K."/>
            <person name="Juvvadi P.R."/>
            <person name="Kato M."/>
            <person name="Kato Y."/>
            <person name="Kin T."/>
            <person name="Kokubun A."/>
            <person name="Maeda H."/>
            <person name="Maeyama N."/>
            <person name="Maruyama J."/>
            <person name="Nagasaki H."/>
            <person name="Nakajima T."/>
            <person name="Oda K."/>
            <person name="Okada K."/>
            <person name="Paulsen I."/>
            <person name="Sakamoto K."/>
            <person name="Sawano T."/>
            <person name="Takahashi M."/>
            <person name="Takase K."/>
            <person name="Terabayashi Y."/>
            <person name="Wortman J."/>
            <person name="Yamada O."/>
            <person name="Yamagata Y."/>
            <person name="Anazawa H."/>
            <person name="Hata Y."/>
            <person name="Koide Y."/>
            <person name="Komori T."/>
            <person name="Koyama Y."/>
            <person name="Minetoki T."/>
            <person name="Suharnan S."/>
            <person name="Tanaka A."/>
            <person name="Isono K."/>
            <person name="Kuhara S."/>
            <person name="Ogasawara N."/>
            <person name="Kikuchi H."/>
        </authorList>
    </citation>
    <scope>NUCLEOTIDE SEQUENCE [LARGE SCALE GENOMIC DNA]</scope>
    <source>
        <strain evidence="2">ATCC 42149 / RIB 40</strain>
    </source>
</reference>
<dbReference type="VEuPathDB" id="FungiDB:AO090005000036"/>
<evidence type="ECO:0000313" key="2">
    <source>
        <dbReference type="Proteomes" id="UP000006564"/>
    </source>
</evidence>